<dbReference type="AlphaFoldDB" id="A0A7U0RLR5"/>
<gene>
    <name evidence="1" type="ORF">JKX24_16460</name>
</gene>
<reference evidence="1 2" key="1">
    <citation type="submission" date="2021-01" db="EMBL/GenBank/DDBJ databases">
        <title>Chromosome sequence of Serratia proteamaculans strain 94 rif-r, isolated from spoiled beef.</title>
        <authorList>
            <person name="Zaytseva Y.V."/>
            <person name="Iablokov S.N."/>
            <person name="Klyukina A."/>
        </authorList>
    </citation>
    <scope>NUCLEOTIDE SEQUENCE [LARGE SCALE GENOMIC DNA]</scope>
    <source>
        <strain evidence="1 2">94 rif-r</strain>
    </source>
</reference>
<protein>
    <submittedName>
        <fullName evidence="1">Uncharacterized protein</fullName>
    </submittedName>
</protein>
<sequence length="81" mass="9247">MMRDRTPYTNEELLQLANAVDDFNPRRAATFRELAELRKMVDAALQPVNENQVISIEWYKLTHRALKNGKKGMGGAANDQD</sequence>
<name>A0A7U0RLR5_SERPR</name>
<accession>A0A7U0RLR5</accession>
<dbReference type="Proteomes" id="UP000596176">
    <property type="component" value="Chromosome"/>
</dbReference>
<dbReference type="EMBL" id="CP068391">
    <property type="protein sequence ID" value="QQX51796.1"/>
    <property type="molecule type" value="Genomic_DNA"/>
</dbReference>
<dbReference type="RefSeq" id="WP_207979825.1">
    <property type="nucleotide sequence ID" value="NZ_CP068391.1"/>
</dbReference>
<organism evidence="1 2">
    <name type="scientific">Serratia proteamaculans</name>
    <dbReference type="NCBI Taxonomy" id="28151"/>
    <lineage>
        <taxon>Bacteria</taxon>
        <taxon>Pseudomonadati</taxon>
        <taxon>Pseudomonadota</taxon>
        <taxon>Gammaproteobacteria</taxon>
        <taxon>Enterobacterales</taxon>
        <taxon>Yersiniaceae</taxon>
        <taxon>Serratia</taxon>
    </lineage>
</organism>
<evidence type="ECO:0000313" key="2">
    <source>
        <dbReference type="Proteomes" id="UP000596176"/>
    </source>
</evidence>
<evidence type="ECO:0000313" key="1">
    <source>
        <dbReference type="EMBL" id="QQX51796.1"/>
    </source>
</evidence>
<proteinExistence type="predicted"/>